<comment type="caution">
    <text evidence="5">The sequence shown here is derived from an EMBL/GenBank/DDBJ whole genome shotgun (WGS) entry which is preliminary data.</text>
</comment>
<proteinExistence type="predicted"/>
<keyword evidence="6" id="KW-1185">Reference proteome</keyword>
<gene>
    <name evidence="5" type="ORF">F9B85_04005</name>
</gene>
<evidence type="ECO:0000256" key="3">
    <source>
        <dbReference type="SAM" id="SignalP"/>
    </source>
</evidence>
<sequence>MIDVHNYKKYISKKIIICVLSASVIFPVPNSAQAVILPPEIEGVPYYQNLILNGSYTDATGHWAQEALYIAGIHNLLRADQGQIRPDGPLTRRDALLALANMNGWMEEVQREEARNNPNRPDPLITWTPRLIETATNKGLFEGQEEVGRFGPQTPYWNEAITREQMAIWTARSLQIEPVFGATQTKVYSFDDWKSLNANTLPWMEGALQQGLLNGSSQNGRLLLNPTRPMTRAEGAFLLKNSLPKALANQGRSVFVASIYDIDQVGAGPGGTPVRRIHIAGPQGEKRSILLTGPYSGNPWGQGVAVWKNGPTDGYALTVGDQIEVYSVNANQSATANGLNQPIAGQPSLPSTFSTRDPQQATTASTEPLQIHFIRVLTTDSTLEGTLMDYDPASGYVIVQDPWGQLRHGHVVPGATVHIGGLQKTMDVVPNGTYITARAVGERIVSLEADLPVMNPGTIPENSKVREGRVRAIEPQGLRLVDQHGQEVYYPFSPGLEVRVGQQFGRLSDLRIGDPVVIRLSDYRGAEIARIDIPTINRVAEGVYRGTIEFINQITRVATLRNVQKFSGNQWQSQPGQVQVRLQPSSSIMIHGRPVTADSFLRNGRGQEVLFSASNNFDGLRASRLSVMASPASQSFNDRFSALDIPGGTLRLHLMRDQMSFDDGTIVLRDGRLTDVRDLQNGDAIHIFADATALGYRAALIVAHKDVMPIAQHSDGPVQGSIREISNDGTIELYFYSHMRNNTWDSFSRQDDKAFIKPAPDTVIYDYRGLVPERNTIGDFLTDGFSGRFDHSFIYAFVQDGRPVAITMHNASQAPSTDQPPQEKATLARIDQINPTNQRIVIKDLRDWTENSQRWDPDPVTLSLNAQKAIIMRNQEQITFEDLRPNDTILVIRHPRTHEAHFIFVQ</sequence>
<evidence type="ECO:0000256" key="1">
    <source>
        <dbReference type="ARBA" id="ARBA00022737"/>
    </source>
</evidence>
<dbReference type="EMBL" id="WBXO01000002">
    <property type="protein sequence ID" value="KAB2953789.1"/>
    <property type="molecule type" value="Genomic_DNA"/>
</dbReference>
<dbReference type="InterPro" id="IPR001119">
    <property type="entry name" value="SLH_dom"/>
</dbReference>
<evidence type="ECO:0000256" key="2">
    <source>
        <dbReference type="SAM" id="MobiDB-lite"/>
    </source>
</evidence>
<dbReference type="Proteomes" id="UP000468766">
    <property type="component" value="Unassembled WGS sequence"/>
</dbReference>
<dbReference type="AlphaFoldDB" id="A0A6I0EW05"/>
<accession>A0A6I0EW05</accession>
<feature type="domain" description="SLH" evidence="4">
    <location>
        <begin position="115"/>
        <end position="184"/>
    </location>
</feature>
<feature type="signal peptide" evidence="3">
    <location>
        <begin position="1"/>
        <end position="34"/>
    </location>
</feature>
<dbReference type="OrthoDB" id="1703838at2"/>
<evidence type="ECO:0000259" key="4">
    <source>
        <dbReference type="PROSITE" id="PS51272"/>
    </source>
</evidence>
<evidence type="ECO:0000313" key="5">
    <source>
        <dbReference type="EMBL" id="KAB2953789.1"/>
    </source>
</evidence>
<name>A0A6I0EW05_9FIRM</name>
<keyword evidence="3" id="KW-0732">Signal</keyword>
<feature type="region of interest" description="Disordered" evidence="2">
    <location>
        <begin position="343"/>
        <end position="365"/>
    </location>
</feature>
<feature type="domain" description="SLH" evidence="4">
    <location>
        <begin position="51"/>
        <end position="113"/>
    </location>
</feature>
<keyword evidence="1" id="KW-0677">Repeat</keyword>
<feature type="compositionally biased region" description="Polar residues" evidence="2">
    <location>
        <begin position="348"/>
        <end position="365"/>
    </location>
</feature>
<organism evidence="5 6">
    <name type="scientific">Heliorestis acidaminivorans</name>
    <dbReference type="NCBI Taxonomy" id="553427"/>
    <lineage>
        <taxon>Bacteria</taxon>
        <taxon>Bacillati</taxon>
        <taxon>Bacillota</taxon>
        <taxon>Clostridia</taxon>
        <taxon>Eubacteriales</taxon>
        <taxon>Heliobacteriaceae</taxon>
        <taxon>Heliorestis</taxon>
    </lineage>
</organism>
<evidence type="ECO:0000313" key="6">
    <source>
        <dbReference type="Proteomes" id="UP000468766"/>
    </source>
</evidence>
<feature type="domain" description="SLH" evidence="4">
    <location>
        <begin position="187"/>
        <end position="253"/>
    </location>
</feature>
<feature type="chain" id="PRO_5026174045" description="SLH domain-containing protein" evidence="3">
    <location>
        <begin position="35"/>
        <end position="906"/>
    </location>
</feature>
<protein>
    <recommendedName>
        <fullName evidence="4">SLH domain-containing protein</fullName>
    </recommendedName>
</protein>
<dbReference type="PROSITE" id="PS51272">
    <property type="entry name" value="SLH"/>
    <property type="match status" value="3"/>
</dbReference>
<reference evidence="5 6" key="1">
    <citation type="submission" date="2019-10" db="EMBL/GenBank/DDBJ databases">
        <title>Whole-genome sequence of the extremophile Heliorestis acidaminivorans DSM 24790.</title>
        <authorList>
            <person name="Kyndt J.A."/>
            <person name="Meyer T.E."/>
        </authorList>
    </citation>
    <scope>NUCLEOTIDE SEQUENCE [LARGE SCALE GENOMIC DNA]</scope>
    <source>
        <strain evidence="5 6">DSM 24790</strain>
    </source>
</reference>
<dbReference type="RefSeq" id="WP_151618771.1">
    <property type="nucleotide sequence ID" value="NZ_WBXO01000002.1"/>
</dbReference>